<evidence type="ECO:0000259" key="2">
    <source>
        <dbReference type="Pfam" id="PF09791"/>
    </source>
</evidence>
<accession>A0A553P065</accession>
<protein>
    <recommendedName>
        <fullName evidence="2">Oxidoreductase-like domain-containing protein</fullName>
    </recommendedName>
</protein>
<sequence>AQDFGIHSTESSNPKRFSENSSEPPDLPVHCCMSGCANCVWLEYAEEVVKYYERKGAKLKLDQLLQDIEDNLNDEMIKAFVKMEIKFAYGKKLSS</sequence>
<dbReference type="Pfam" id="PF09791">
    <property type="entry name" value="Oxidored-like"/>
    <property type="match status" value="1"/>
</dbReference>
<dbReference type="InterPro" id="IPR019180">
    <property type="entry name" value="Oxidoreductase-like_N"/>
</dbReference>
<dbReference type="Proteomes" id="UP000318571">
    <property type="component" value="Chromosome 9"/>
</dbReference>
<dbReference type="OMA" id="MEIKFAY"/>
<feature type="region of interest" description="Disordered" evidence="1">
    <location>
        <begin position="1"/>
        <end position="25"/>
    </location>
</feature>
<feature type="non-terminal residue" evidence="3">
    <location>
        <position position="1"/>
    </location>
</feature>
<dbReference type="PANTHER" id="PTHR21193:SF3">
    <property type="entry name" value="OXIDOREDUCTASE-LIKE DOMAIN-CONTAINING PROTEIN 1"/>
    <property type="match status" value="1"/>
</dbReference>
<name>A0A553P065_TIGCA</name>
<dbReference type="PANTHER" id="PTHR21193">
    <property type="entry name" value="OXIDOREDUCTASE-LIKE DOMAIN-CONTAINING PROTEIN 1"/>
    <property type="match status" value="1"/>
</dbReference>
<organism evidence="3 4">
    <name type="scientific">Tigriopus californicus</name>
    <name type="common">Marine copepod</name>
    <dbReference type="NCBI Taxonomy" id="6832"/>
    <lineage>
        <taxon>Eukaryota</taxon>
        <taxon>Metazoa</taxon>
        <taxon>Ecdysozoa</taxon>
        <taxon>Arthropoda</taxon>
        <taxon>Crustacea</taxon>
        <taxon>Multicrustacea</taxon>
        <taxon>Hexanauplia</taxon>
        <taxon>Copepoda</taxon>
        <taxon>Harpacticoida</taxon>
        <taxon>Harpacticidae</taxon>
        <taxon>Tigriopus</taxon>
    </lineage>
</organism>
<evidence type="ECO:0000313" key="4">
    <source>
        <dbReference type="Proteomes" id="UP000318571"/>
    </source>
</evidence>
<evidence type="ECO:0000313" key="3">
    <source>
        <dbReference type="EMBL" id="TRY71080.1"/>
    </source>
</evidence>
<feature type="domain" description="Oxidoreductase-like" evidence="2">
    <location>
        <begin position="23"/>
        <end position="55"/>
    </location>
</feature>
<reference evidence="3 4" key="1">
    <citation type="journal article" date="2018" name="Nat. Ecol. Evol.">
        <title>Genomic signatures of mitonuclear coevolution across populations of Tigriopus californicus.</title>
        <authorList>
            <person name="Barreto F.S."/>
            <person name="Watson E.T."/>
            <person name="Lima T.G."/>
            <person name="Willett C.S."/>
            <person name="Edmands S."/>
            <person name="Li W."/>
            <person name="Burton R.S."/>
        </authorList>
    </citation>
    <scope>NUCLEOTIDE SEQUENCE [LARGE SCALE GENOMIC DNA]</scope>
    <source>
        <strain evidence="3 4">San Diego</strain>
    </source>
</reference>
<feature type="compositionally biased region" description="Polar residues" evidence="1">
    <location>
        <begin position="8"/>
        <end position="23"/>
    </location>
</feature>
<keyword evidence="4" id="KW-1185">Reference proteome</keyword>
<dbReference type="InterPro" id="IPR039251">
    <property type="entry name" value="OXLD1"/>
</dbReference>
<gene>
    <name evidence="3" type="ORF">TCAL_10320</name>
</gene>
<dbReference type="AlphaFoldDB" id="A0A553P065"/>
<evidence type="ECO:0000256" key="1">
    <source>
        <dbReference type="SAM" id="MobiDB-lite"/>
    </source>
</evidence>
<comment type="caution">
    <text evidence="3">The sequence shown here is derived from an EMBL/GenBank/DDBJ whole genome shotgun (WGS) entry which is preliminary data.</text>
</comment>
<dbReference type="GO" id="GO:0005739">
    <property type="term" value="C:mitochondrion"/>
    <property type="evidence" value="ECO:0007669"/>
    <property type="project" value="TreeGrafter"/>
</dbReference>
<proteinExistence type="predicted"/>
<dbReference type="EMBL" id="VCGU01000009">
    <property type="protein sequence ID" value="TRY71080.1"/>
    <property type="molecule type" value="Genomic_DNA"/>
</dbReference>